<dbReference type="Proteomes" id="UP000007755">
    <property type="component" value="Unassembled WGS sequence"/>
</dbReference>
<evidence type="ECO:0000313" key="3">
    <source>
        <dbReference type="Proteomes" id="UP000007755"/>
    </source>
</evidence>
<name>F4WDQ5_ACREC</name>
<sequence length="225" mass="26445">MGRWGQENKMMMIHHGLQSLTITYVVIILRKYFMEQRLRQEPTPINVVDSPRIRMTFEKPIHVDDERRFAYKLRNLFGTGFKITLPNNYPILPSEHSQPHNLISDPRLIIRSFLNSFILVTSVFYYYRLYRSCCFEKIDRDTIIVQIPALADHCNSPTRIKEDTPMSHVMLSAETLPCLQISSRHLYTVATKISKQMFHNLRPGYKPPNRKQLAESFLDTIAEED</sequence>
<keyword evidence="1" id="KW-0812">Transmembrane</keyword>
<keyword evidence="1" id="KW-1133">Transmembrane helix</keyword>
<gene>
    <name evidence="2" type="ORF">G5I_03713</name>
</gene>
<feature type="transmembrane region" description="Helical" evidence="1">
    <location>
        <begin position="108"/>
        <end position="127"/>
    </location>
</feature>
<evidence type="ECO:0000313" key="2">
    <source>
        <dbReference type="EMBL" id="EGI67668.1"/>
    </source>
</evidence>
<accession>F4WDQ5</accession>
<reference evidence="2" key="1">
    <citation type="submission" date="2011-02" db="EMBL/GenBank/DDBJ databases">
        <title>The genome of the leaf-cutting ant Acromyrmex echinatior suggests key adaptations to social evolution and fungus farming.</title>
        <authorList>
            <person name="Nygaard S."/>
            <person name="Zhang G."/>
        </authorList>
    </citation>
    <scope>NUCLEOTIDE SEQUENCE</scope>
</reference>
<dbReference type="EMBL" id="GL888090">
    <property type="protein sequence ID" value="EGI67668.1"/>
    <property type="molecule type" value="Genomic_DNA"/>
</dbReference>
<dbReference type="AlphaFoldDB" id="F4WDQ5"/>
<feature type="transmembrane region" description="Helical" evidence="1">
    <location>
        <begin position="12"/>
        <end position="29"/>
    </location>
</feature>
<proteinExistence type="predicted"/>
<dbReference type="InParanoid" id="F4WDQ5"/>
<evidence type="ECO:0000256" key="1">
    <source>
        <dbReference type="SAM" id="Phobius"/>
    </source>
</evidence>
<protein>
    <submittedName>
        <fullName evidence="2">Uncharacterized protein</fullName>
    </submittedName>
</protein>
<keyword evidence="1" id="KW-0472">Membrane</keyword>
<organism evidence="3">
    <name type="scientific">Acromyrmex echinatior</name>
    <name type="common">Panamanian leafcutter ant</name>
    <name type="synonym">Acromyrmex octospinosus echinatior</name>
    <dbReference type="NCBI Taxonomy" id="103372"/>
    <lineage>
        <taxon>Eukaryota</taxon>
        <taxon>Metazoa</taxon>
        <taxon>Ecdysozoa</taxon>
        <taxon>Arthropoda</taxon>
        <taxon>Hexapoda</taxon>
        <taxon>Insecta</taxon>
        <taxon>Pterygota</taxon>
        <taxon>Neoptera</taxon>
        <taxon>Endopterygota</taxon>
        <taxon>Hymenoptera</taxon>
        <taxon>Apocrita</taxon>
        <taxon>Aculeata</taxon>
        <taxon>Formicoidea</taxon>
        <taxon>Formicidae</taxon>
        <taxon>Myrmicinae</taxon>
        <taxon>Acromyrmex</taxon>
    </lineage>
</organism>
<keyword evidence="3" id="KW-1185">Reference proteome</keyword>